<feature type="transmembrane region" description="Helical" evidence="12">
    <location>
        <begin position="207"/>
        <end position="231"/>
    </location>
</feature>
<evidence type="ECO:0000256" key="2">
    <source>
        <dbReference type="ARBA" id="ARBA00010663"/>
    </source>
</evidence>
<keyword evidence="9 14" id="KW-0675">Receptor</keyword>
<evidence type="ECO:0000256" key="4">
    <source>
        <dbReference type="ARBA" id="ARBA00022692"/>
    </source>
</evidence>
<comment type="subcellular location">
    <subcellularLocation>
        <location evidence="1">Cell membrane</location>
        <topology evidence="1">Multi-pass membrane protein</topology>
    </subcellularLocation>
</comment>
<dbReference type="InterPro" id="IPR000276">
    <property type="entry name" value="GPCR_Rhodpsn"/>
</dbReference>
<evidence type="ECO:0000256" key="1">
    <source>
        <dbReference type="ARBA" id="ARBA00004651"/>
    </source>
</evidence>
<protein>
    <submittedName>
        <fullName evidence="14">5-hydroxytryptamine receptor 1</fullName>
    </submittedName>
</protein>
<evidence type="ECO:0000259" key="13">
    <source>
        <dbReference type="PROSITE" id="PS50262"/>
    </source>
</evidence>
<keyword evidence="3" id="KW-1003">Cell membrane</keyword>
<keyword evidence="7 12" id="KW-0472">Membrane</keyword>
<name>A0A0M9A346_9HYME</name>
<keyword evidence="8" id="KW-1015">Disulfide bond</keyword>
<proteinExistence type="inferred from homology"/>
<dbReference type="PANTHER" id="PTHR24248">
    <property type="entry name" value="ADRENERGIC RECEPTOR-RELATED G-PROTEIN COUPLED RECEPTOR"/>
    <property type="match status" value="1"/>
</dbReference>
<keyword evidence="5 12" id="KW-1133">Transmembrane helix</keyword>
<dbReference type="InterPro" id="IPR017452">
    <property type="entry name" value="GPCR_Rhodpsn_7TM"/>
</dbReference>
<dbReference type="GO" id="GO:0071880">
    <property type="term" value="P:adenylate cyclase-activating adrenergic receptor signaling pathway"/>
    <property type="evidence" value="ECO:0007669"/>
    <property type="project" value="TreeGrafter"/>
</dbReference>
<comment type="similarity">
    <text evidence="2">Belongs to the G-protein coupled receptor 1 family.</text>
</comment>
<dbReference type="PROSITE" id="PS50262">
    <property type="entry name" value="G_PROTEIN_RECEP_F1_2"/>
    <property type="match status" value="1"/>
</dbReference>
<evidence type="ECO:0000256" key="5">
    <source>
        <dbReference type="ARBA" id="ARBA00022989"/>
    </source>
</evidence>
<evidence type="ECO:0000313" key="14">
    <source>
        <dbReference type="EMBL" id="KOX76295.1"/>
    </source>
</evidence>
<feature type="region of interest" description="Disordered" evidence="11">
    <location>
        <begin position="130"/>
        <end position="154"/>
    </location>
</feature>
<dbReference type="OrthoDB" id="5951059at2759"/>
<dbReference type="SUPFAM" id="SSF81321">
    <property type="entry name" value="Family A G protein-coupled receptor-like"/>
    <property type="match status" value="1"/>
</dbReference>
<keyword evidence="15" id="KW-1185">Reference proteome</keyword>
<evidence type="ECO:0000256" key="6">
    <source>
        <dbReference type="ARBA" id="ARBA00023040"/>
    </source>
</evidence>
<evidence type="ECO:0000256" key="11">
    <source>
        <dbReference type="SAM" id="MobiDB-lite"/>
    </source>
</evidence>
<keyword evidence="10" id="KW-0807">Transducer</keyword>
<gene>
    <name evidence="14" type="ORF">WN51_11626</name>
</gene>
<evidence type="ECO:0000313" key="15">
    <source>
        <dbReference type="Proteomes" id="UP000053105"/>
    </source>
</evidence>
<dbReference type="Gene3D" id="1.20.1070.10">
    <property type="entry name" value="Rhodopsin 7-helix transmembrane proteins"/>
    <property type="match status" value="1"/>
</dbReference>
<evidence type="ECO:0000256" key="3">
    <source>
        <dbReference type="ARBA" id="ARBA00022475"/>
    </source>
</evidence>
<feature type="compositionally biased region" description="Basic and acidic residues" evidence="11">
    <location>
        <begin position="313"/>
        <end position="344"/>
    </location>
</feature>
<dbReference type="PRINTS" id="PR00237">
    <property type="entry name" value="GPCRRHODOPSN"/>
</dbReference>
<dbReference type="STRING" id="166423.A0A0M9A346"/>
<dbReference type="GO" id="GO:0043410">
    <property type="term" value="P:positive regulation of MAPK cascade"/>
    <property type="evidence" value="ECO:0007669"/>
    <property type="project" value="TreeGrafter"/>
</dbReference>
<dbReference type="Pfam" id="PF00001">
    <property type="entry name" value="7tm_1"/>
    <property type="match status" value="1"/>
</dbReference>
<sequence length="344" mass="38921">MDHQNDDSRNVICIRDDAGYQFSQTARSSSTPIFSGVHDPAVKTYTAQSNEAQINSSKHQKCKVLQILWTSASGRKVSHISITSVPAKFNKASTLVLQCSGHAVRCFAGGPRKSNESQCPMLQKLEKPVLTSSTTTTPPMTSTKSMNSTCSVTNSPHQKKLRFHLAKERKASTTLGIIMSAFIVCWLPFFVLALVRPFLKDPDAIPAFLSSLFLWLGYCNSLLNPIIYATLNRDFRKPFREILYFRCSNLNHMMREEFYQSQYGDPINNCEIKTGEMDDVERLNNQGIEAIDQQEVREERSTLSSKAFKRREARRESGKMKPKLRTAEVGKIESHNNNTRPERS</sequence>
<feature type="domain" description="G-protein coupled receptors family 1 profile" evidence="13">
    <location>
        <begin position="167"/>
        <end position="228"/>
    </location>
</feature>
<dbReference type="GO" id="GO:0005886">
    <property type="term" value="C:plasma membrane"/>
    <property type="evidence" value="ECO:0007669"/>
    <property type="project" value="UniProtKB-SubCell"/>
</dbReference>
<dbReference type="AlphaFoldDB" id="A0A0M9A346"/>
<dbReference type="PANTHER" id="PTHR24248:SF199">
    <property type="entry name" value="IP13425P-RELATED"/>
    <property type="match status" value="1"/>
</dbReference>
<evidence type="ECO:0000256" key="9">
    <source>
        <dbReference type="ARBA" id="ARBA00023170"/>
    </source>
</evidence>
<evidence type="ECO:0000256" key="7">
    <source>
        <dbReference type="ARBA" id="ARBA00023136"/>
    </source>
</evidence>
<feature type="region of interest" description="Disordered" evidence="11">
    <location>
        <begin position="294"/>
        <end position="344"/>
    </location>
</feature>
<keyword evidence="4 12" id="KW-0812">Transmembrane</keyword>
<evidence type="ECO:0000256" key="10">
    <source>
        <dbReference type="ARBA" id="ARBA00023224"/>
    </source>
</evidence>
<evidence type="ECO:0000256" key="8">
    <source>
        <dbReference type="ARBA" id="ARBA00023157"/>
    </source>
</evidence>
<dbReference type="EMBL" id="KQ435750">
    <property type="protein sequence ID" value="KOX76295.1"/>
    <property type="molecule type" value="Genomic_DNA"/>
</dbReference>
<keyword evidence="6" id="KW-0297">G-protein coupled receptor</keyword>
<dbReference type="Proteomes" id="UP000053105">
    <property type="component" value="Unassembled WGS sequence"/>
</dbReference>
<organism evidence="14 15">
    <name type="scientific">Melipona quadrifasciata</name>
    <dbReference type="NCBI Taxonomy" id="166423"/>
    <lineage>
        <taxon>Eukaryota</taxon>
        <taxon>Metazoa</taxon>
        <taxon>Ecdysozoa</taxon>
        <taxon>Arthropoda</taxon>
        <taxon>Hexapoda</taxon>
        <taxon>Insecta</taxon>
        <taxon>Pterygota</taxon>
        <taxon>Neoptera</taxon>
        <taxon>Endopterygota</taxon>
        <taxon>Hymenoptera</taxon>
        <taxon>Apocrita</taxon>
        <taxon>Aculeata</taxon>
        <taxon>Apoidea</taxon>
        <taxon>Anthophila</taxon>
        <taxon>Apidae</taxon>
        <taxon>Melipona</taxon>
    </lineage>
</organism>
<reference evidence="14 15" key="1">
    <citation type="submission" date="2015-07" db="EMBL/GenBank/DDBJ databases">
        <title>The genome of Melipona quadrifasciata.</title>
        <authorList>
            <person name="Pan H."/>
            <person name="Kapheim K."/>
        </authorList>
    </citation>
    <scope>NUCLEOTIDE SEQUENCE [LARGE SCALE GENOMIC DNA]</scope>
    <source>
        <strain evidence="14">0111107301</strain>
        <tissue evidence="14">Whole body</tissue>
    </source>
</reference>
<dbReference type="GO" id="GO:0004993">
    <property type="term" value="F:G protein-coupled serotonin receptor activity"/>
    <property type="evidence" value="ECO:0007669"/>
    <property type="project" value="UniProtKB-ARBA"/>
</dbReference>
<feature type="compositionally biased region" description="Low complexity" evidence="11">
    <location>
        <begin position="131"/>
        <end position="149"/>
    </location>
</feature>
<accession>A0A0M9A346</accession>
<feature type="transmembrane region" description="Helical" evidence="12">
    <location>
        <begin position="175"/>
        <end position="195"/>
    </location>
</feature>
<evidence type="ECO:0000256" key="12">
    <source>
        <dbReference type="SAM" id="Phobius"/>
    </source>
</evidence>